<evidence type="ECO:0000256" key="5">
    <source>
        <dbReference type="ARBA" id="ARBA00022723"/>
    </source>
</evidence>
<dbReference type="Gene3D" id="1.10.246.80">
    <property type="match status" value="1"/>
</dbReference>
<gene>
    <name evidence="15" type="ORF">EL17_17975</name>
</gene>
<dbReference type="PANTHER" id="PTHR47545">
    <property type="entry name" value="MULTIFUNCTIONAL CCA PROTEIN"/>
    <property type="match status" value="1"/>
</dbReference>
<dbReference type="Pfam" id="PF01743">
    <property type="entry name" value="PolyA_pol"/>
    <property type="match status" value="1"/>
</dbReference>
<comment type="cofactor">
    <cofactor evidence="1">
        <name>Mg(2+)</name>
        <dbReference type="ChEBI" id="CHEBI:18420"/>
    </cofactor>
</comment>
<proteinExistence type="inferred from homology"/>
<dbReference type="InterPro" id="IPR003607">
    <property type="entry name" value="HD/PDEase_dom"/>
</dbReference>
<dbReference type="InterPro" id="IPR032828">
    <property type="entry name" value="PolyA_RNA-bd"/>
</dbReference>
<keyword evidence="3" id="KW-0819">tRNA processing</keyword>
<evidence type="ECO:0000259" key="14">
    <source>
        <dbReference type="Pfam" id="PF12627"/>
    </source>
</evidence>
<dbReference type="SUPFAM" id="SSF81891">
    <property type="entry name" value="Poly A polymerase C-terminal region-like"/>
    <property type="match status" value="1"/>
</dbReference>
<dbReference type="FunFam" id="3.30.460.10:FF:000033">
    <property type="entry name" value="Poly A polymerase head domain protein"/>
    <property type="match status" value="1"/>
</dbReference>
<dbReference type="Pfam" id="PF12627">
    <property type="entry name" value="PolyA_pol_RNAbd"/>
    <property type="match status" value="1"/>
</dbReference>
<keyword evidence="2 11" id="KW-0808">Transferase</keyword>
<dbReference type="STRING" id="1048983.EL17_17975"/>
<dbReference type="PANTHER" id="PTHR47545:SF1">
    <property type="entry name" value="MULTIFUNCTIONAL CCA PROTEIN"/>
    <property type="match status" value="1"/>
</dbReference>
<dbReference type="InterPro" id="IPR002646">
    <property type="entry name" value="PolA_pol_head_dom"/>
</dbReference>
<evidence type="ECO:0000256" key="9">
    <source>
        <dbReference type="ARBA" id="ARBA00022842"/>
    </source>
</evidence>
<keyword evidence="4" id="KW-0548">Nucleotidyltransferase</keyword>
<dbReference type="GO" id="GO:0046872">
    <property type="term" value="F:metal ion binding"/>
    <property type="evidence" value="ECO:0007669"/>
    <property type="project" value="UniProtKB-KW"/>
</dbReference>
<dbReference type="Proteomes" id="UP000027821">
    <property type="component" value="Unassembled WGS sequence"/>
</dbReference>
<dbReference type="InterPro" id="IPR006674">
    <property type="entry name" value="HD_domain"/>
</dbReference>
<organism evidence="15 16">
    <name type="scientific">Anditalea andensis</name>
    <dbReference type="NCBI Taxonomy" id="1048983"/>
    <lineage>
        <taxon>Bacteria</taxon>
        <taxon>Pseudomonadati</taxon>
        <taxon>Bacteroidota</taxon>
        <taxon>Cytophagia</taxon>
        <taxon>Cytophagales</taxon>
        <taxon>Cytophagaceae</taxon>
        <taxon>Anditalea</taxon>
    </lineage>
</organism>
<evidence type="ECO:0000256" key="11">
    <source>
        <dbReference type="RuleBase" id="RU003953"/>
    </source>
</evidence>
<comment type="similarity">
    <text evidence="11">Belongs to the tRNA nucleotidyltransferase/poly(A) polymerase family.</text>
</comment>
<dbReference type="CDD" id="cd00077">
    <property type="entry name" value="HDc"/>
    <property type="match status" value="1"/>
</dbReference>
<dbReference type="GO" id="GO:0003723">
    <property type="term" value="F:RNA binding"/>
    <property type="evidence" value="ECO:0007669"/>
    <property type="project" value="UniProtKB-KW"/>
</dbReference>
<dbReference type="CDD" id="cd05398">
    <property type="entry name" value="NT_ClassII-CCAase"/>
    <property type="match status" value="1"/>
</dbReference>
<dbReference type="AlphaFoldDB" id="A0A074LFT8"/>
<dbReference type="InterPro" id="IPR050124">
    <property type="entry name" value="tRNA_CCA-adding_enzyme"/>
</dbReference>
<evidence type="ECO:0000259" key="13">
    <source>
        <dbReference type="Pfam" id="PF01966"/>
    </source>
</evidence>
<protein>
    <submittedName>
        <fullName evidence="15">tRNA nucleotidyltransferase</fullName>
    </submittedName>
</protein>
<keyword evidence="16" id="KW-1185">Reference proteome</keyword>
<evidence type="ECO:0000313" key="16">
    <source>
        <dbReference type="Proteomes" id="UP000027821"/>
    </source>
</evidence>
<evidence type="ECO:0000259" key="12">
    <source>
        <dbReference type="Pfam" id="PF01743"/>
    </source>
</evidence>
<feature type="domain" description="HD" evidence="13">
    <location>
        <begin position="259"/>
        <end position="344"/>
    </location>
</feature>
<dbReference type="Pfam" id="PF01966">
    <property type="entry name" value="HD"/>
    <property type="match status" value="1"/>
</dbReference>
<evidence type="ECO:0000256" key="10">
    <source>
        <dbReference type="ARBA" id="ARBA00022884"/>
    </source>
</evidence>
<accession>A0A074LFT8</accession>
<comment type="caution">
    <text evidence="15">The sequence shown here is derived from an EMBL/GenBank/DDBJ whole genome shotgun (WGS) entry which is preliminary data.</text>
</comment>
<feature type="domain" description="Poly A polymerase head" evidence="12">
    <location>
        <begin position="27"/>
        <end position="155"/>
    </location>
</feature>
<dbReference type="GO" id="GO:0042245">
    <property type="term" value="P:RNA repair"/>
    <property type="evidence" value="ECO:0007669"/>
    <property type="project" value="UniProtKB-KW"/>
</dbReference>
<evidence type="ECO:0000256" key="2">
    <source>
        <dbReference type="ARBA" id="ARBA00022679"/>
    </source>
</evidence>
<dbReference type="RefSeq" id="WP_035077305.1">
    <property type="nucleotide sequence ID" value="NZ_JMIH01000024.1"/>
</dbReference>
<keyword evidence="9" id="KW-0460">Magnesium</keyword>
<keyword evidence="7" id="KW-0692">RNA repair</keyword>
<reference evidence="15 16" key="1">
    <citation type="submission" date="2014-04" db="EMBL/GenBank/DDBJ databases">
        <title>Characterization and application of a salt tolerant electro-active bacterium.</title>
        <authorList>
            <person name="Yang L."/>
            <person name="Wei S."/>
            <person name="Tay Q.X.M."/>
        </authorList>
    </citation>
    <scope>NUCLEOTIDE SEQUENCE [LARGE SCALE GENOMIC DNA]</scope>
    <source>
        <strain evidence="15 16">LY1</strain>
    </source>
</reference>
<evidence type="ECO:0000256" key="4">
    <source>
        <dbReference type="ARBA" id="ARBA00022695"/>
    </source>
</evidence>
<keyword evidence="5" id="KW-0479">Metal-binding</keyword>
<evidence type="ECO:0000256" key="7">
    <source>
        <dbReference type="ARBA" id="ARBA00022800"/>
    </source>
</evidence>
<keyword evidence="10 11" id="KW-0694">RNA-binding</keyword>
<dbReference type="GO" id="GO:0008033">
    <property type="term" value="P:tRNA processing"/>
    <property type="evidence" value="ECO:0007669"/>
    <property type="project" value="UniProtKB-KW"/>
</dbReference>
<dbReference type="SUPFAM" id="SSF81301">
    <property type="entry name" value="Nucleotidyltransferase"/>
    <property type="match status" value="1"/>
</dbReference>
<dbReference type="InterPro" id="IPR043519">
    <property type="entry name" value="NT_sf"/>
</dbReference>
<dbReference type="Gene3D" id="3.30.460.10">
    <property type="entry name" value="Beta Polymerase, domain 2"/>
    <property type="match status" value="1"/>
</dbReference>
<dbReference type="GO" id="GO:0016779">
    <property type="term" value="F:nucleotidyltransferase activity"/>
    <property type="evidence" value="ECO:0007669"/>
    <property type="project" value="UniProtKB-KW"/>
</dbReference>
<evidence type="ECO:0000256" key="1">
    <source>
        <dbReference type="ARBA" id="ARBA00001946"/>
    </source>
</evidence>
<feature type="domain" description="tRNA nucleotidyltransferase/poly(A) polymerase RNA and SrmB- binding" evidence="14">
    <location>
        <begin position="183"/>
        <end position="241"/>
    </location>
</feature>
<dbReference type="GO" id="GO:0005524">
    <property type="term" value="F:ATP binding"/>
    <property type="evidence" value="ECO:0007669"/>
    <property type="project" value="UniProtKB-KW"/>
</dbReference>
<evidence type="ECO:0000256" key="6">
    <source>
        <dbReference type="ARBA" id="ARBA00022741"/>
    </source>
</evidence>
<dbReference type="eggNOG" id="COG0617">
    <property type="taxonomic scope" value="Bacteria"/>
</dbReference>
<dbReference type="EMBL" id="JMIH01000024">
    <property type="protein sequence ID" value="KEO72627.1"/>
    <property type="molecule type" value="Genomic_DNA"/>
</dbReference>
<keyword evidence="8" id="KW-0067">ATP-binding</keyword>
<evidence type="ECO:0000256" key="3">
    <source>
        <dbReference type="ARBA" id="ARBA00022694"/>
    </source>
</evidence>
<evidence type="ECO:0000256" key="8">
    <source>
        <dbReference type="ARBA" id="ARBA00022840"/>
    </source>
</evidence>
<evidence type="ECO:0000313" key="15">
    <source>
        <dbReference type="EMBL" id="KEO72627.1"/>
    </source>
</evidence>
<keyword evidence="6" id="KW-0547">Nucleotide-binding</keyword>
<dbReference type="Gene3D" id="1.10.3090.10">
    <property type="entry name" value="cca-adding enzyme, domain 2"/>
    <property type="match status" value="1"/>
</dbReference>
<dbReference type="OrthoDB" id="9805698at2"/>
<name>A0A074LFT8_9BACT</name>
<sequence length="473" mass="54178">MNFKANLDHLEIFKKVGSCADQLGVDTYVVGGYVRDLILKRESKDIDFVCVGSGIALARHVAQSFDTHVPVSVFKNFGTAMLTIDGFELEFVGARKESYREDSRKPLVEDGTLKEDQDRRDFTINAMAIGINVHNYGELIDPFDGLRDIKRKLIRTPKDPDITFSDDPLRMMRAVRFAAQLKFDIEPSTFEGLMGNAERLRIISGERIIDELNKIIQSHTPSYGFKLLFVSKLLHQFFPEMVDLQGVDSVGDKSHKDNFYHTLQVLDNVSHMSDDLWLRWAAIMHDIAKPATKRFNDKVGWTFHGHEDKGAKMTPGIFRRLKLPMDERLKYVQKLVRLHLRPIALVNDKVTDAAIRRLLYEAGDDIDDLMKLCRADVTSKNNNKVKRFLANFDKVEQKIQDVEEKDHVRNFQPPISGEEIMDIFKLNPSKIVGELKEEIKEAILEGEIQNNKEEAIELMYKLASKKGLKPSEN</sequence>